<evidence type="ECO:0000256" key="2">
    <source>
        <dbReference type="SAM" id="Phobius"/>
    </source>
</evidence>
<dbReference type="OrthoDB" id="378564at2759"/>
<keyword evidence="2" id="KW-1133">Transmembrane helix</keyword>
<dbReference type="GeneID" id="63806491"/>
<accession>A0A1Y1VZW5</accession>
<proteinExistence type="predicted"/>
<feature type="region of interest" description="Disordered" evidence="1">
    <location>
        <begin position="453"/>
        <end position="473"/>
    </location>
</feature>
<dbReference type="RefSeq" id="XP_040740752.1">
    <property type="nucleotide sequence ID" value="XM_040889843.1"/>
</dbReference>
<organism evidence="3 4">
    <name type="scientific">Linderina pennispora</name>
    <dbReference type="NCBI Taxonomy" id="61395"/>
    <lineage>
        <taxon>Eukaryota</taxon>
        <taxon>Fungi</taxon>
        <taxon>Fungi incertae sedis</taxon>
        <taxon>Zoopagomycota</taxon>
        <taxon>Kickxellomycotina</taxon>
        <taxon>Kickxellomycetes</taxon>
        <taxon>Kickxellales</taxon>
        <taxon>Kickxellaceae</taxon>
        <taxon>Linderina</taxon>
    </lineage>
</organism>
<keyword evidence="4" id="KW-1185">Reference proteome</keyword>
<feature type="transmembrane region" description="Helical" evidence="2">
    <location>
        <begin position="326"/>
        <end position="345"/>
    </location>
</feature>
<dbReference type="Proteomes" id="UP000193922">
    <property type="component" value="Unassembled WGS sequence"/>
</dbReference>
<evidence type="ECO:0000313" key="3">
    <source>
        <dbReference type="EMBL" id="ORX66793.1"/>
    </source>
</evidence>
<evidence type="ECO:0000256" key="1">
    <source>
        <dbReference type="SAM" id="MobiDB-lite"/>
    </source>
</evidence>
<protein>
    <submittedName>
        <fullName evidence="3">Uncharacterized protein</fullName>
    </submittedName>
</protein>
<evidence type="ECO:0000313" key="4">
    <source>
        <dbReference type="Proteomes" id="UP000193922"/>
    </source>
</evidence>
<comment type="caution">
    <text evidence="3">The sequence shown here is derived from an EMBL/GenBank/DDBJ whole genome shotgun (WGS) entry which is preliminary data.</text>
</comment>
<dbReference type="AlphaFoldDB" id="A0A1Y1VZW5"/>
<gene>
    <name evidence="3" type="ORF">DL89DRAFT_286020</name>
</gene>
<feature type="transmembrane region" description="Helical" evidence="2">
    <location>
        <begin position="395"/>
        <end position="416"/>
    </location>
</feature>
<keyword evidence="2" id="KW-0472">Membrane</keyword>
<name>A0A1Y1VZW5_9FUNG</name>
<keyword evidence="2" id="KW-0812">Transmembrane</keyword>
<sequence length="524" mass="58836">MNVILSAAKLVQLVVLAFAGWLLLQSLLMSIQTFLVLVLPPASVASLKLIPSANETADLVWPAWKEPFHYEAKVYINNKSYDSSRPETFFQNATEVWHVEPQSLVNRYPFFEKHLTLNLADTDDKFICVFIQKAGQFTPYPNISDPQLRVSKNQFAYTRWDTTCDEENLKGAGSRRRCTSQLGLMVYTRAIWDIHLEDNVYTYDDSRNHNRRSTTVHGPLLKSNSTTGSTGSMNMYLPSIAQSNGPKLSYKVFPITKDEGTEKGYKEFSASVDIYMTIRGVSTSSRFNPGPIPKTGNYKVLAILTTNWGRPFIPHFNYSSPTVKSAVSTAIFLALYPALLSLWLLRQLYIARLYFTSACSSSKRASPILRMYLFIEHLWSPLVDKFVFGTDNTGLYSAVLGGYTGWWFIRFILVALPQRQVASVIRCLAGSQATNKSTGNRGSTLLLPTMEKQKYEETEETAETAETRETEETGENEAVIACFKALPLGLKVFPLVIAVPSVVDYARNTSSHFDFAVPELVEGK</sequence>
<dbReference type="EMBL" id="MCFD01000014">
    <property type="protein sequence ID" value="ORX66793.1"/>
    <property type="molecule type" value="Genomic_DNA"/>
</dbReference>
<reference evidence="3 4" key="1">
    <citation type="submission" date="2016-07" db="EMBL/GenBank/DDBJ databases">
        <title>Pervasive Adenine N6-methylation of Active Genes in Fungi.</title>
        <authorList>
            <consortium name="DOE Joint Genome Institute"/>
            <person name="Mondo S.J."/>
            <person name="Dannebaum R.O."/>
            <person name="Kuo R.C."/>
            <person name="Labutti K."/>
            <person name="Haridas S."/>
            <person name="Kuo A."/>
            <person name="Salamov A."/>
            <person name="Ahrendt S.R."/>
            <person name="Lipzen A."/>
            <person name="Sullivan W."/>
            <person name="Andreopoulos W.B."/>
            <person name="Clum A."/>
            <person name="Lindquist E."/>
            <person name="Daum C."/>
            <person name="Ramamoorthy G.K."/>
            <person name="Gryganskyi A."/>
            <person name="Culley D."/>
            <person name="Magnuson J.K."/>
            <person name="James T.Y."/>
            <person name="O'Malley M.A."/>
            <person name="Stajich J.E."/>
            <person name="Spatafora J.W."/>
            <person name="Visel A."/>
            <person name="Grigoriev I.V."/>
        </authorList>
    </citation>
    <scope>NUCLEOTIDE SEQUENCE [LARGE SCALE GENOMIC DNA]</scope>
    <source>
        <strain evidence="3 4">ATCC 12442</strain>
    </source>
</reference>